<dbReference type="Gene3D" id="3.30.40.10">
    <property type="entry name" value="Zinc/RING finger domain, C3HC4 (zinc finger)"/>
    <property type="match status" value="1"/>
</dbReference>
<keyword evidence="7" id="KW-1185">Reference proteome</keyword>
<dbReference type="SUPFAM" id="SSF57850">
    <property type="entry name" value="RING/U-box"/>
    <property type="match status" value="1"/>
</dbReference>
<dbReference type="SMART" id="SM00184">
    <property type="entry name" value="RING"/>
    <property type="match status" value="1"/>
</dbReference>
<accession>A0AAW0IVJ2</accession>
<dbReference type="PANTHER" id="PTHR45931">
    <property type="entry name" value="SI:CH211-59O9.10"/>
    <property type="match status" value="1"/>
</dbReference>
<feature type="domain" description="RING-type" evidence="5">
    <location>
        <begin position="11"/>
        <end position="52"/>
    </location>
</feature>
<dbReference type="GO" id="GO:0061630">
    <property type="term" value="F:ubiquitin protein ligase activity"/>
    <property type="evidence" value="ECO:0007669"/>
    <property type="project" value="TreeGrafter"/>
</dbReference>
<dbReference type="Pfam" id="PF13639">
    <property type="entry name" value="zf-RING_2"/>
    <property type="match status" value="1"/>
</dbReference>
<dbReference type="InterPro" id="IPR051834">
    <property type="entry name" value="RING_finger_E3_ligase"/>
</dbReference>
<sequence length="128" mass="14573">MTVTAEESQDCSICLEQFEVGSEAREMPCKHKFHSACIQNWLRVRRSCPLEEEEEEDGRGFHQHQPFLICPILLVRLGSYRVQVFNSASNRFRRVDSGLNLGSDVDSVVDMDLDSDSDSDTVTDMDID</sequence>
<reference evidence="6 7" key="1">
    <citation type="journal article" date="2018" name="Sci. Data">
        <title>The draft genome sequence of cork oak.</title>
        <authorList>
            <person name="Ramos A.M."/>
            <person name="Usie A."/>
            <person name="Barbosa P."/>
            <person name="Barros P.M."/>
            <person name="Capote T."/>
            <person name="Chaves I."/>
            <person name="Simoes F."/>
            <person name="Abreu I."/>
            <person name="Carrasquinho I."/>
            <person name="Faro C."/>
            <person name="Guimaraes J.B."/>
            <person name="Mendonca D."/>
            <person name="Nobrega F."/>
            <person name="Rodrigues L."/>
            <person name="Saibo N.J.M."/>
            <person name="Varela M.C."/>
            <person name="Egas C."/>
            <person name="Matos J."/>
            <person name="Miguel C.M."/>
            <person name="Oliveira M.M."/>
            <person name="Ricardo C.P."/>
            <person name="Goncalves S."/>
        </authorList>
    </citation>
    <scope>NUCLEOTIDE SEQUENCE [LARGE SCALE GENOMIC DNA]</scope>
    <source>
        <strain evidence="7">cv. HL8</strain>
    </source>
</reference>
<protein>
    <submittedName>
        <fullName evidence="6">E3 ubiquitin-protein ligase rduf1</fullName>
    </submittedName>
</protein>
<dbReference type="InterPro" id="IPR001841">
    <property type="entry name" value="Znf_RING"/>
</dbReference>
<comment type="caution">
    <text evidence="6">The sequence shown here is derived from an EMBL/GenBank/DDBJ whole genome shotgun (WGS) entry which is preliminary data.</text>
</comment>
<evidence type="ECO:0000313" key="6">
    <source>
        <dbReference type="EMBL" id="KAK7818287.1"/>
    </source>
</evidence>
<dbReference type="CDD" id="cd16454">
    <property type="entry name" value="RING-H2_PA-TM-RING"/>
    <property type="match status" value="1"/>
</dbReference>
<dbReference type="GO" id="GO:0008270">
    <property type="term" value="F:zinc ion binding"/>
    <property type="evidence" value="ECO:0007669"/>
    <property type="project" value="UniProtKB-KW"/>
</dbReference>
<evidence type="ECO:0000256" key="4">
    <source>
        <dbReference type="PROSITE-ProRule" id="PRU00175"/>
    </source>
</evidence>
<evidence type="ECO:0000313" key="7">
    <source>
        <dbReference type="Proteomes" id="UP000237347"/>
    </source>
</evidence>
<dbReference type="PANTHER" id="PTHR45931:SF3">
    <property type="entry name" value="RING ZINC FINGER-CONTAINING PROTEIN"/>
    <property type="match status" value="1"/>
</dbReference>
<dbReference type="PROSITE" id="PS50089">
    <property type="entry name" value="ZF_RING_2"/>
    <property type="match status" value="1"/>
</dbReference>
<name>A0AAW0IVJ2_QUESU</name>
<dbReference type="GO" id="GO:0005634">
    <property type="term" value="C:nucleus"/>
    <property type="evidence" value="ECO:0007669"/>
    <property type="project" value="TreeGrafter"/>
</dbReference>
<organism evidence="6 7">
    <name type="scientific">Quercus suber</name>
    <name type="common">Cork oak</name>
    <dbReference type="NCBI Taxonomy" id="58331"/>
    <lineage>
        <taxon>Eukaryota</taxon>
        <taxon>Viridiplantae</taxon>
        <taxon>Streptophyta</taxon>
        <taxon>Embryophyta</taxon>
        <taxon>Tracheophyta</taxon>
        <taxon>Spermatophyta</taxon>
        <taxon>Magnoliopsida</taxon>
        <taxon>eudicotyledons</taxon>
        <taxon>Gunneridae</taxon>
        <taxon>Pentapetalae</taxon>
        <taxon>rosids</taxon>
        <taxon>fabids</taxon>
        <taxon>Fagales</taxon>
        <taxon>Fagaceae</taxon>
        <taxon>Quercus</taxon>
    </lineage>
</organism>
<keyword evidence="3" id="KW-0862">Zinc</keyword>
<keyword evidence="2 4" id="KW-0863">Zinc-finger</keyword>
<evidence type="ECO:0000259" key="5">
    <source>
        <dbReference type="PROSITE" id="PS50089"/>
    </source>
</evidence>
<evidence type="ECO:0000256" key="3">
    <source>
        <dbReference type="ARBA" id="ARBA00022833"/>
    </source>
</evidence>
<evidence type="ECO:0000256" key="1">
    <source>
        <dbReference type="ARBA" id="ARBA00022723"/>
    </source>
</evidence>
<dbReference type="GO" id="GO:0006511">
    <property type="term" value="P:ubiquitin-dependent protein catabolic process"/>
    <property type="evidence" value="ECO:0007669"/>
    <property type="project" value="TreeGrafter"/>
</dbReference>
<dbReference type="EMBL" id="PKMF04000834">
    <property type="protein sequence ID" value="KAK7818287.1"/>
    <property type="molecule type" value="Genomic_DNA"/>
</dbReference>
<gene>
    <name evidence="6" type="primary">RDUF1_2</name>
    <name evidence="6" type="ORF">CFP56_041528</name>
</gene>
<dbReference type="InterPro" id="IPR013083">
    <property type="entry name" value="Znf_RING/FYVE/PHD"/>
</dbReference>
<dbReference type="Proteomes" id="UP000237347">
    <property type="component" value="Unassembled WGS sequence"/>
</dbReference>
<proteinExistence type="predicted"/>
<dbReference type="AlphaFoldDB" id="A0AAW0IVJ2"/>
<keyword evidence="1" id="KW-0479">Metal-binding</keyword>
<evidence type="ECO:0000256" key="2">
    <source>
        <dbReference type="ARBA" id="ARBA00022771"/>
    </source>
</evidence>